<dbReference type="PANTHER" id="PTHR11620">
    <property type="entry name" value="60S RIBOSOMAL PROTEIN L23A"/>
    <property type="match status" value="1"/>
</dbReference>
<evidence type="ECO:0000256" key="6">
    <source>
        <dbReference type="HAMAP-Rule" id="MF_01369"/>
    </source>
</evidence>
<dbReference type="InterPro" id="IPR013025">
    <property type="entry name" value="Ribosomal_uL23-like"/>
</dbReference>
<evidence type="ECO:0000256" key="1">
    <source>
        <dbReference type="ARBA" id="ARBA00006700"/>
    </source>
</evidence>
<dbReference type="NCBIfam" id="NF004366">
    <property type="entry name" value="PRK05738.3-2"/>
    <property type="match status" value="1"/>
</dbReference>
<dbReference type="NCBIfam" id="NF004363">
    <property type="entry name" value="PRK05738.2-4"/>
    <property type="match status" value="1"/>
</dbReference>
<keyword evidence="2 6" id="KW-0699">rRNA-binding</keyword>
<dbReference type="SUPFAM" id="SSF54189">
    <property type="entry name" value="Ribosomal proteins S24e, L23 and L15e"/>
    <property type="match status" value="1"/>
</dbReference>
<proteinExistence type="inferred from homology"/>
<sequence>MELYKVLKKPLITEKTTDQKDAQNKVSFVVHPDANKLRVKEAIEKIFGVHVVDVNTVNMLGKVKGFRQKRGKRADWKKAIVTLRSGDKIEFFE</sequence>
<reference evidence="7" key="1">
    <citation type="submission" date="2020-07" db="EMBL/GenBank/DDBJ databases">
        <title>Huge and variable diversity of episymbiotic CPR bacteria and DPANN archaea in groundwater ecosystems.</title>
        <authorList>
            <person name="He C.Y."/>
            <person name="Keren R."/>
            <person name="Whittaker M."/>
            <person name="Farag I.F."/>
            <person name="Doudna J."/>
            <person name="Cate J.H.D."/>
            <person name="Banfield J.F."/>
        </authorList>
    </citation>
    <scope>NUCLEOTIDE SEQUENCE</scope>
    <source>
        <strain evidence="7">NC_groundwater_1482_Ag_S-0.65um_47_24</strain>
    </source>
</reference>
<comment type="function">
    <text evidence="6">One of the early assembly proteins it binds 23S rRNA. One of the proteins that surrounds the polypeptide exit tunnel on the outside of the ribosome. Forms the main docking site for trigger factor binding to the ribosome.</text>
</comment>
<dbReference type="FunFam" id="3.30.70.330:FF:000001">
    <property type="entry name" value="50S ribosomal protein L23"/>
    <property type="match status" value="1"/>
</dbReference>
<evidence type="ECO:0000256" key="2">
    <source>
        <dbReference type="ARBA" id="ARBA00022730"/>
    </source>
</evidence>
<comment type="similarity">
    <text evidence="1 6">Belongs to the universal ribosomal protein uL23 family.</text>
</comment>
<evidence type="ECO:0000256" key="4">
    <source>
        <dbReference type="ARBA" id="ARBA00022980"/>
    </source>
</evidence>
<comment type="caution">
    <text evidence="7">The sequence shown here is derived from an EMBL/GenBank/DDBJ whole genome shotgun (WGS) entry which is preliminary data.</text>
</comment>
<comment type="subunit">
    <text evidence="6">Part of the 50S ribosomal subunit. Contacts protein L29, and trigger factor when it is bound to the ribosome.</text>
</comment>
<evidence type="ECO:0000256" key="3">
    <source>
        <dbReference type="ARBA" id="ARBA00022884"/>
    </source>
</evidence>
<dbReference type="GO" id="GO:1990904">
    <property type="term" value="C:ribonucleoprotein complex"/>
    <property type="evidence" value="ECO:0007669"/>
    <property type="project" value="UniProtKB-KW"/>
</dbReference>
<dbReference type="AlphaFoldDB" id="A0A933LQH1"/>
<evidence type="ECO:0000256" key="5">
    <source>
        <dbReference type="ARBA" id="ARBA00023274"/>
    </source>
</evidence>
<protein>
    <recommendedName>
        <fullName evidence="6">Large ribosomal subunit protein uL23</fullName>
    </recommendedName>
</protein>
<name>A0A933LQH1_UNCTE</name>
<keyword evidence="4 6" id="KW-0689">Ribosomal protein</keyword>
<dbReference type="GO" id="GO:0003735">
    <property type="term" value="F:structural constituent of ribosome"/>
    <property type="evidence" value="ECO:0007669"/>
    <property type="project" value="InterPro"/>
</dbReference>
<dbReference type="Pfam" id="PF00276">
    <property type="entry name" value="Ribosomal_L23"/>
    <property type="match status" value="1"/>
</dbReference>
<dbReference type="InterPro" id="IPR012677">
    <property type="entry name" value="Nucleotide-bd_a/b_plait_sf"/>
</dbReference>
<dbReference type="GO" id="GO:0006412">
    <property type="term" value="P:translation"/>
    <property type="evidence" value="ECO:0007669"/>
    <property type="project" value="UniProtKB-UniRule"/>
</dbReference>
<gene>
    <name evidence="6" type="primary">rplW</name>
    <name evidence="7" type="ORF">HY730_07195</name>
</gene>
<evidence type="ECO:0000313" key="7">
    <source>
        <dbReference type="EMBL" id="MBI4596145.1"/>
    </source>
</evidence>
<dbReference type="EMBL" id="JACQWF010000322">
    <property type="protein sequence ID" value="MBI4596145.1"/>
    <property type="molecule type" value="Genomic_DNA"/>
</dbReference>
<dbReference type="NCBIfam" id="NF004359">
    <property type="entry name" value="PRK05738.1-3"/>
    <property type="match status" value="1"/>
</dbReference>
<dbReference type="GO" id="GO:0019843">
    <property type="term" value="F:rRNA binding"/>
    <property type="evidence" value="ECO:0007669"/>
    <property type="project" value="UniProtKB-UniRule"/>
</dbReference>
<dbReference type="Proteomes" id="UP000772181">
    <property type="component" value="Unassembled WGS sequence"/>
</dbReference>
<keyword evidence="3 6" id="KW-0694">RNA-binding</keyword>
<organism evidence="7 8">
    <name type="scientific">Tectimicrobiota bacterium</name>
    <dbReference type="NCBI Taxonomy" id="2528274"/>
    <lineage>
        <taxon>Bacteria</taxon>
        <taxon>Pseudomonadati</taxon>
        <taxon>Nitrospinota/Tectimicrobiota group</taxon>
        <taxon>Candidatus Tectimicrobiota</taxon>
    </lineage>
</organism>
<dbReference type="HAMAP" id="MF_01369_B">
    <property type="entry name" value="Ribosomal_uL23_B"/>
    <property type="match status" value="1"/>
</dbReference>
<dbReference type="GO" id="GO:0005840">
    <property type="term" value="C:ribosome"/>
    <property type="evidence" value="ECO:0007669"/>
    <property type="project" value="UniProtKB-KW"/>
</dbReference>
<dbReference type="InterPro" id="IPR012678">
    <property type="entry name" value="Ribosomal_uL23/eL15/eS24_sf"/>
</dbReference>
<accession>A0A933LQH1</accession>
<dbReference type="Gene3D" id="3.30.70.330">
    <property type="match status" value="1"/>
</dbReference>
<keyword evidence="5 6" id="KW-0687">Ribonucleoprotein</keyword>
<evidence type="ECO:0000313" key="8">
    <source>
        <dbReference type="Proteomes" id="UP000772181"/>
    </source>
</evidence>